<evidence type="ECO:0000313" key="10">
    <source>
        <dbReference type="EMBL" id="HAG5066349.1"/>
    </source>
</evidence>
<evidence type="ECO:0000259" key="1">
    <source>
        <dbReference type="Pfam" id="PF13391"/>
    </source>
</evidence>
<dbReference type="EMBL" id="DAAYPG010000002">
    <property type="protein sequence ID" value="HAG5169694.1"/>
    <property type="molecule type" value="Genomic_DNA"/>
</dbReference>
<proteinExistence type="predicted"/>
<evidence type="ECO:0000313" key="6">
    <source>
        <dbReference type="EMBL" id="HAG3577112.1"/>
    </source>
</evidence>
<evidence type="ECO:0000313" key="4">
    <source>
        <dbReference type="EMBL" id="HAG3365927.1"/>
    </source>
</evidence>
<dbReference type="EMBL" id="DAAYAO010000002">
    <property type="protein sequence ID" value="HAG3365927.1"/>
    <property type="molecule type" value="Genomic_DNA"/>
</dbReference>
<dbReference type="GO" id="GO:0004519">
    <property type="term" value="F:endonuclease activity"/>
    <property type="evidence" value="ECO:0007669"/>
    <property type="project" value="UniProtKB-KW"/>
</dbReference>
<protein>
    <submittedName>
        <fullName evidence="7">HNH endonuclease</fullName>
    </submittedName>
</protein>
<dbReference type="EMBL" id="DAAYCE010000002">
    <property type="protein sequence ID" value="HAG3577112.1"/>
    <property type="molecule type" value="Genomic_DNA"/>
</dbReference>
<dbReference type="EMBL" id="DAAYOK010000002">
    <property type="protein sequence ID" value="HAG5066349.1"/>
    <property type="molecule type" value="Genomic_DNA"/>
</dbReference>
<keyword evidence="7" id="KW-0255">Endonuclease</keyword>
<evidence type="ECO:0000313" key="11">
    <source>
        <dbReference type="EMBL" id="HAG5169694.1"/>
    </source>
</evidence>
<organism evidence="7">
    <name type="scientific">Salmonella enterica</name>
    <name type="common">Salmonella choleraesuis</name>
    <dbReference type="NCBI Taxonomy" id="28901"/>
    <lineage>
        <taxon>Bacteria</taxon>
        <taxon>Pseudomonadati</taxon>
        <taxon>Pseudomonadota</taxon>
        <taxon>Gammaproteobacteria</taxon>
        <taxon>Enterobacterales</taxon>
        <taxon>Enterobacteriaceae</taxon>
        <taxon>Salmonella</taxon>
    </lineage>
</organism>
<accession>A0A763U7M8</accession>
<dbReference type="EMBL" id="DAAYKO010000002">
    <property type="protein sequence ID" value="HAG4595879.1"/>
    <property type="molecule type" value="Genomic_DNA"/>
</dbReference>
<evidence type="ECO:0000313" key="5">
    <source>
        <dbReference type="EMBL" id="HAG3475029.1"/>
    </source>
</evidence>
<comment type="caution">
    <text evidence="7">The sequence shown here is derived from an EMBL/GenBank/DDBJ whole genome shotgun (WGS) entry which is preliminary data.</text>
</comment>
<name>A0A763U7M8_SALER</name>
<dbReference type="InterPro" id="IPR003615">
    <property type="entry name" value="HNH_nuc"/>
</dbReference>
<dbReference type="AlphaFoldDB" id="A0A763U7M8"/>
<evidence type="ECO:0000313" key="3">
    <source>
        <dbReference type="EMBL" id="HAF8202939.1"/>
    </source>
</evidence>
<dbReference type="EMBL" id="DAAYBK010000005">
    <property type="protein sequence ID" value="HAG3475029.1"/>
    <property type="molecule type" value="Genomic_DNA"/>
</dbReference>
<dbReference type="EMBL" id="DAAYKS010000002">
    <property type="protein sequence ID" value="HAG4618629.1"/>
    <property type="molecule type" value="Genomic_DNA"/>
</dbReference>
<dbReference type="EMBL" id="DAAYNV010000002">
    <property type="protein sequence ID" value="HAG4997301.1"/>
    <property type="molecule type" value="Genomic_DNA"/>
</dbReference>
<gene>
    <name evidence="4" type="ORF">G8147_000719</name>
    <name evidence="6" type="ORF">G8163_000880</name>
    <name evidence="5" type="ORF">G8165_001706</name>
    <name evidence="3" type="ORF">G8587_000880</name>
    <name evidence="8" type="ORF">G8591_000880</name>
    <name evidence="7" type="ORF">G8608_000719</name>
    <name evidence="11" type="ORF">G8614_000719</name>
    <name evidence="2" type="ORF">G8640_000720</name>
    <name evidence="10" type="ORF">G8641_000720</name>
    <name evidence="9" type="ORF">G8656_000880</name>
</gene>
<feature type="domain" description="HNH nuclease" evidence="1">
    <location>
        <begin position="107"/>
        <end position="155"/>
    </location>
</feature>
<reference evidence="7" key="2">
    <citation type="submission" date="2020-02" db="EMBL/GenBank/DDBJ databases">
        <authorList>
            <consortium name="NCBI Pathogen Detection Project"/>
        </authorList>
    </citation>
    <scope>NUCLEOTIDE SEQUENCE</scope>
    <source>
        <strain evidence="5">MA.DB_12</strain>
        <strain evidence="6">MA.DB_13</strain>
        <strain evidence="11">MA.DB_14</strain>
        <strain evidence="3">MA.DB_25</strain>
        <strain evidence="8">MA.DB_31</strain>
        <strain evidence="4">MA.DB_33</strain>
        <strain evidence="10">MA.DB_38</strain>
        <strain evidence="9">MA.DB_40</strain>
        <strain evidence="2">MA.DB_42</strain>
        <strain evidence="7">MA.DB_43</strain>
    </source>
</reference>
<dbReference type="EMBL" id="DAAWKA010000002">
    <property type="protein sequence ID" value="HAF8202939.1"/>
    <property type="molecule type" value="Genomic_DNA"/>
</dbReference>
<evidence type="ECO:0000313" key="9">
    <source>
        <dbReference type="EMBL" id="HAG4997301.1"/>
    </source>
</evidence>
<evidence type="ECO:0000313" key="7">
    <source>
        <dbReference type="EMBL" id="HAG4595879.1"/>
    </source>
</evidence>
<keyword evidence="7" id="KW-0378">Hydrolase</keyword>
<reference evidence="7" key="1">
    <citation type="journal article" date="2018" name="Genome Biol.">
        <title>SKESA: strategic k-mer extension for scrupulous assemblies.</title>
        <authorList>
            <person name="Souvorov A."/>
            <person name="Agarwala R."/>
            <person name="Lipman D.J."/>
        </authorList>
    </citation>
    <scope>NUCLEOTIDE SEQUENCE</scope>
    <source>
        <strain evidence="5">MA.DB_12</strain>
        <strain evidence="6">MA.DB_13</strain>
        <strain evidence="11">MA.DB_14</strain>
        <strain evidence="3">MA.DB_25</strain>
        <strain evidence="8">MA.DB_31</strain>
        <strain evidence="4">MA.DB_33</strain>
        <strain evidence="10">MA.DB_38</strain>
        <strain evidence="9">MA.DB_40</strain>
        <strain evidence="2">MA.DB_42</strain>
        <strain evidence="7">MA.DB_43</strain>
    </source>
</reference>
<keyword evidence="7" id="KW-0540">Nuclease</keyword>
<sequence>MNDITDFSASNKKNNVKFFDVDVYNLACRSLTKTEAIKIAKSEFLSRQFSAQQSSLQIASLNEKEYKTEFTSLKTDGHIHNQLVSQRDSAEQIDFKKRVMRNFSNVCAITRSNLPILQACHLEPFSLNKNHSTNNGIPLEPTLHAMLDRGLLAIHPHNMTIHFAIECYYKKIYEGKKIAPHYIELDKKALHKVWRNYLLVIKTTRI</sequence>
<evidence type="ECO:0000313" key="8">
    <source>
        <dbReference type="EMBL" id="HAG4618629.1"/>
    </source>
</evidence>
<dbReference type="EMBL" id="DAAWJY010000002">
    <property type="protein sequence ID" value="HAF8193605.1"/>
    <property type="molecule type" value="Genomic_DNA"/>
</dbReference>
<evidence type="ECO:0000313" key="2">
    <source>
        <dbReference type="EMBL" id="HAF8193605.1"/>
    </source>
</evidence>
<dbReference type="Pfam" id="PF13391">
    <property type="entry name" value="HNH_2"/>
    <property type="match status" value="1"/>
</dbReference>